<gene>
    <name evidence="2" type="ORF">BBI17_009050</name>
</gene>
<dbReference type="AlphaFoldDB" id="A0A421F3V8"/>
<evidence type="ECO:0000313" key="2">
    <source>
        <dbReference type="EMBL" id="RLN20981.1"/>
    </source>
</evidence>
<dbReference type="EMBL" id="MAYM02001297">
    <property type="protein sequence ID" value="RLN20981.1"/>
    <property type="molecule type" value="Genomic_DNA"/>
</dbReference>
<accession>A0A421F3V8</accession>
<comment type="caution">
    <text evidence="2">The sequence shown here is derived from an EMBL/GenBank/DDBJ whole genome shotgun (WGS) entry which is preliminary data.</text>
</comment>
<dbReference type="Proteomes" id="UP000285883">
    <property type="component" value="Unassembled WGS sequence"/>
</dbReference>
<evidence type="ECO:0000313" key="3">
    <source>
        <dbReference type="Proteomes" id="UP000285883"/>
    </source>
</evidence>
<reference evidence="2 3" key="1">
    <citation type="submission" date="2018-07" db="EMBL/GenBank/DDBJ databases">
        <title>Genome sequencing of oomycete isolates from Chile give support for New Zealand origin for Phytophthora kernoviae and make available the first Nothophytophthora sp. genome.</title>
        <authorList>
            <person name="Studholme D.J."/>
            <person name="Sanfuentes E."/>
            <person name="Panda P."/>
            <person name="Hill R."/>
            <person name="Sambles C."/>
            <person name="Grant M."/>
            <person name="Williams N.M."/>
            <person name="Mcdougal R.L."/>
        </authorList>
    </citation>
    <scope>NUCLEOTIDE SEQUENCE [LARGE SCALE GENOMIC DNA]</scope>
    <source>
        <strain evidence="2">Chile2</strain>
    </source>
</reference>
<name>A0A421F3V8_9STRA</name>
<feature type="region of interest" description="Disordered" evidence="1">
    <location>
        <begin position="1"/>
        <end position="34"/>
    </location>
</feature>
<evidence type="ECO:0000256" key="1">
    <source>
        <dbReference type="SAM" id="MobiDB-lite"/>
    </source>
</evidence>
<proteinExistence type="predicted"/>
<protein>
    <submittedName>
        <fullName evidence="2">Uncharacterized protein</fullName>
    </submittedName>
</protein>
<sequence length="170" mass="18326">MFLCAREASTGPSGAPPPPLRLLGRSPEASENGEPSAYLQVLDALTRLIAQLLDVHTLSPALRFSAGQQVAVDAAEWWKEVQRQSIALVQRLEAAPAADNVAEGKQTTAEMTVSSLWSLASRQQQQKPQEQQRKTGEQANVTQCEAFAELSENSTSVFYEEGAGAEAGWS</sequence>
<organism evidence="2 3">
    <name type="scientific">Phytophthora kernoviae</name>
    <dbReference type="NCBI Taxonomy" id="325452"/>
    <lineage>
        <taxon>Eukaryota</taxon>
        <taxon>Sar</taxon>
        <taxon>Stramenopiles</taxon>
        <taxon>Oomycota</taxon>
        <taxon>Peronosporomycetes</taxon>
        <taxon>Peronosporales</taxon>
        <taxon>Peronosporaceae</taxon>
        <taxon>Phytophthora</taxon>
    </lineage>
</organism>
<feature type="region of interest" description="Disordered" evidence="1">
    <location>
        <begin position="119"/>
        <end position="140"/>
    </location>
</feature>